<dbReference type="InterPro" id="IPR017853">
    <property type="entry name" value="GH"/>
</dbReference>
<dbReference type="Proteomes" id="UP000013137">
    <property type="component" value="Unassembled WGS sequence"/>
</dbReference>
<dbReference type="Pfam" id="PF00128">
    <property type="entry name" value="Alpha-amylase"/>
    <property type="match status" value="2"/>
</dbReference>
<keyword evidence="3" id="KW-1185">Reference proteome</keyword>
<accession>N9UBQ1</accession>
<dbReference type="Gene3D" id="3.20.20.80">
    <property type="entry name" value="Glycosidases"/>
    <property type="match status" value="2"/>
</dbReference>
<dbReference type="GO" id="GO:0005975">
    <property type="term" value="P:carbohydrate metabolic process"/>
    <property type="evidence" value="ECO:0007669"/>
    <property type="project" value="InterPro"/>
</dbReference>
<dbReference type="RefSeq" id="WP_002880825.1">
    <property type="nucleotide sequence ID" value="NZ_AMWK01000003.1"/>
</dbReference>
<protein>
    <submittedName>
        <fullName evidence="2">Glucan 1,6-alpha-glucosidase</fullName>
    </submittedName>
</protein>
<feature type="domain" description="Glycosyl hydrolase family 13 catalytic" evidence="1">
    <location>
        <begin position="181"/>
        <end position="411"/>
    </location>
</feature>
<evidence type="ECO:0000313" key="3">
    <source>
        <dbReference type="Proteomes" id="UP000013137"/>
    </source>
</evidence>
<dbReference type="OrthoDB" id="394145at2"/>
<dbReference type="PATRIC" id="fig|1188234.3.peg.23"/>
<dbReference type="SUPFAM" id="SSF51445">
    <property type="entry name" value="(Trans)glycosidases"/>
    <property type="match status" value="1"/>
</dbReference>
<dbReference type="EMBL" id="AMWK01000003">
    <property type="protein sequence ID" value="ENY54136.1"/>
    <property type="molecule type" value="Genomic_DNA"/>
</dbReference>
<gene>
    <name evidence="2" type="primary">dexB</name>
    <name evidence="2" type="ORF">MALK_0300</name>
</gene>
<comment type="caution">
    <text evidence="2">The sequence shown here is derived from an EMBL/GenBank/DDBJ whole genome shotgun (WGS) entry which is preliminary data.</text>
</comment>
<sequence length="504" mass="60049">MNLTKKIILYELKVENFFDKERSGFGNFNGILNKLTYFKNLDVDIIAIDDILNQYENNIDLEDIKNKFGSIKDFVNLVNVFKENSIEIAPIIDLINIKQSFINWNNMMSLYDLNEKNANLYLTKLDTYLINKSIKKTSLYEIYNFIKYFKNILNFYLKLNISTIILDNFEFLAFDGLKEDKKIDFINDLYKIIKRKKPNMTVIFKTANNNFNLYKKMLSPKNENIDFLYLTNLSILEQKNKQKIMKNKKISYKNIFKFIKNFNQSPKVILSLNSNLSGRFLSKWGSEKAYFNESLKTFLMFLYSGNNSIAFYYGDEVGTLRALFKKDFNFNDENYNEEKRFYQSKNISLESFFNYHCYFNKLSSYTQMPWDSKQSSNFKNNKNLFYAINYQNQNVENQLENKNSALNFVYFLNSLIFDSKYAKFFKNNHFKIKHKKGIYIIKKNIDKESLVFLLNLTNQHKKILQLHDYMILNGSYANKFYSELPKELGPFESLILCKQKQDNK</sequence>
<dbReference type="AlphaFoldDB" id="N9UBQ1"/>
<name>N9UBQ1_9BACT</name>
<dbReference type="InterPro" id="IPR006047">
    <property type="entry name" value="GH13_cat_dom"/>
</dbReference>
<evidence type="ECO:0000259" key="1">
    <source>
        <dbReference type="Pfam" id="PF00128"/>
    </source>
</evidence>
<evidence type="ECO:0000313" key="2">
    <source>
        <dbReference type="EMBL" id="ENY54136.1"/>
    </source>
</evidence>
<proteinExistence type="predicted"/>
<feature type="domain" description="Glycosyl hydrolase family 13 catalytic" evidence="1">
    <location>
        <begin position="16"/>
        <end position="95"/>
    </location>
</feature>
<dbReference type="eggNOG" id="COG0366">
    <property type="taxonomic scope" value="Bacteria"/>
</dbReference>
<organism evidence="2 3">
    <name type="scientific">Metamycoplasma alkalescens 14918</name>
    <dbReference type="NCBI Taxonomy" id="1188234"/>
    <lineage>
        <taxon>Bacteria</taxon>
        <taxon>Bacillati</taxon>
        <taxon>Mycoplasmatota</taxon>
        <taxon>Mycoplasmoidales</taxon>
        <taxon>Metamycoplasmataceae</taxon>
        <taxon>Metamycoplasma</taxon>
    </lineage>
</organism>
<dbReference type="PANTHER" id="PTHR10357">
    <property type="entry name" value="ALPHA-AMYLASE FAMILY MEMBER"/>
    <property type="match status" value="1"/>
</dbReference>
<reference evidence="2 3" key="1">
    <citation type="journal article" date="2013" name="Genome Announc.">
        <title>Draft Genome Sequences of Mycoplasma alkalescens, Mycoplasma arginini, and Mycoplasma bovigenitalium, Three Species with Equivocal Pathogenic Status for Cattle.</title>
        <authorList>
            <person name="Manso-Silvan L."/>
            <person name="Tardy F."/>
            <person name="Baranowski E."/>
            <person name="Barre A."/>
            <person name="Blanchard A."/>
            <person name="Breton M."/>
            <person name="Couture C."/>
            <person name="Citti C."/>
            <person name="Dordet-Frisoni E."/>
            <person name="Dupuy V."/>
            <person name="Gaurivaud P."/>
            <person name="Jacob D."/>
            <person name="Lemaitre C."/>
            <person name="Nikolski M."/>
            <person name="Nouvel L.X."/>
            <person name="Poumarat F."/>
            <person name="Thebault P."/>
            <person name="Theil S."/>
            <person name="Thiaucourt F."/>
            <person name="Sirand-Pugnet P."/>
        </authorList>
    </citation>
    <scope>NUCLEOTIDE SEQUENCE [LARGE SCALE GENOMIC DNA]</scope>
    <source>
        <strain evidence="2 3">14918</strain>
    </source>
</reference>